<dbReference type="InterPro" id="IPR000757">
    <property type="entry name" value="Beta-glucanase-like"/>
</dbReference>
<dbReference type="PANTHER" id="PTHR31361:SF1">
    <property type="entry name" value="BETA-GLUCAN SYNTHESIS-ASSOCIATED PROTEIN KRE6-RELATED"/>
    <property type="match status" value="1"/>
</dbReference>
<dbReference type="EMBL" id="JATN01000322">
    <property type="protein sequence ID" value="EUC54525.1"/>
    <property type="molecule type" value="Genomic_DNA"/>
</dbReference>
<evidence type="ECO:0000256" key="3">
    <source>
        <dbReference type="ARBA" id="ARBA00022692"/>
    </source>
</evidence>
<feature type="region of interest" description="Disordered" evidence="9">
    <location>
        <begin position="160"/>
        <end position="189"/>
    </location>
</feature>
<evidence type="ECO:0000256" key="4">
    <source>
        <dbReference type="ARBA" id="ARBA00022968"/>
    </source>
</evidence>
<evidence type="ECO:0000256" key="10">
    <source>
        <dbReference type="SAM" id="Phobius"/>
    </source>
</evidence>
<evidence type="ECO:0000259" key="11">
    <source>
        <dbReference type="PROSITE" id="PS51762"/>
    </source>
</evidence>
<keyword evidence="5 10" id="KW-1133">Transmembrane helix</keyword>
<feature type="compositionally biased region" description="Basic and acidic residues" evidence="9">
    <location>
        <begin position="16"/>
        <end position="25"/>
    </location>
</feature>
<gene>
    <name evidence="12" type="ORF">RSOL_055720</name>
</gene>
<feature type="compositionally biased region" description="Basic and acidic residues" evidence="9">
    <location>
        <begin position="93"/>
        <end position="102"/>
    </location>
</feature>
<evidence type="ECO:0000256" key="5">
    <source>
        <dbReference type="ARBA" id="ARBA00022989"/>
    </source>
</evidence>
<reference evidence="13" key="1">
    <citation type="journal article" date="2014" name="Genome Announc.">
        <title>Draft genome sequence of the plant-pathogenic soil fungus Rhizoctonia solani anastomosis group 3 strain Rhs1AP.</title>
        <authorList>
            <person name="Cubeta M.A."/>
            <person name="Thomas E."/>
            <person name="Dean R.A."/>
            <person name="Jabaji S."/>
            <person name="Neate S.M."/>
            <person name="Tavantzis S."/>
            <person name="Toda T."/>
            <person name="Vilgalys R."/>
            <person name="Bharathan N."/>
            <person name="Fedorova-Abrams N."/>
            <person name="Pakala S.B."/>
            <person name="Pakala S.M."/>
            <person name="Zafar N."/>
            <person name="Joardar V."/>
            <person name="Losada L."/>
            <person name="Nierman W.C."/>
        </authorList>
    </citation>
    <scope>NUCLEOTIDE SEQUENCE [LARGE SCALE GENOMIC DNA]</scope>
    <source>
        <strain evidence="13">AG-3</strain>
    </source>
</reference>
<dbReference type="Pfam" id="PF03935">
    <property type="entry name" value="SKN1_KRE6_Sbg1"/>
    <property type="match status" value="1"/>
</dbReference>
<dbReference type="GO" id="GO:0031505">
    <property type="term" value="P:fungal-type cell wall organization"/>
    <property type="evidence" value="ECO:0007669"/>
    <property type="project" value="TreeGrafter"/>
</dbReference>
<keyword evidence="3 10" id="KW-0812">Transmembrane</keyword>
<evidence type="ECO:0000256" key="2">
    <source>
        <dbReference type="ARBA" id="ARBA00010962"/>
    </source>
</evidence>
<dbReference type="Proteomes" id="UP000030108">
    <property type="component" value="Unassembled WGS sequence"/>
</dbReference>
<keyword evidence="12" id="KW-0378">Hydrolase</keyword>
<dbReference type="FunFam" id="2.60.120.200:FF:000259">
    <property type="entry name" value="Chromosome 9, whole genome shotgun sequence"/>
    <property type="match status" value="1"/>
</dbReference>
<evidence type="ECO:0000313" key="12">
    <source>
        <dbReference type="EMBL" id="EUC54525.1"/>
    </source>
</evidence>
<dbReference type="PROSITE" id="PS51762">
    <property type="entry name" value="GH16_2"/>
    <property type="match status" value="1"/>
</dbReference>
<dbReference type="InterPro" id="IPR013320">
    <property type="entry name" value="ConA-like_dom_sf"/>
</dbReference>
<accession>X8IXS6</accession>
<feature type="transmembrane region" description="Helical" evidence="10">
    <location>
        <begin position="197"/>
        <end position="221"/>
    </location>
</feature>
<dbReference type="OrthoDB" id="412647at2759"/>
<keyword evidence="7" id="KW-0325">Glycoprotein</keyword>
<comment type="subcellular location">
    <subcellularLocation>
        <location evidence="1">Membrane</location>
        <topology evidence="1">Single-pass type II membrane protein</topology>
    </subcellularLocation>
</comment>
<dbReference type="Gene3D" id="2.60.120.200">
    <property type="match status" value="2"/>
</dbReference>
<evidence type="ECO:0000256" key="6">
    <source>
        <dbReference type="ARBA" id="ARBA00023136"/>
    </source>
</evidence>
<name>X8IXS6_9AGAM</name>
<dbReference type="FunFam" id="2.60.120.200:FF:000135">
    <property type="entry name" value="Related to KRE6-glucan synthase subunit"/>
    <property type="match status" value="1"/>
</dbReference>
<evidence type="ECO:0000313" key="13">
    <source>
        <dbReference type="Proteomes" id="UP000030108"/>
    </source>
</evidence>
<proteinExistence type="inferred from homology"/>
<feature type="domain" description="GH16" evidence="11">
    <location>
        <begin position="269"/>
        <end position="646"/>
    </location>
</feature>
<evidence type="ECO:0000256" key="9">
    <source>
        <dbReference type="SAM" id="MobiDB-lite"/>
    </source>
</evidence>
<organism evidence="12 13">
    <name type="scientific">Rhizoctonia solani AG-3 Rhs1AP</name>
    <dbReference type="NCBI Taxonomy" id="1086054"/>
    <lineage>
        <taxon>Eukaryota</taxon>
        <taxon>Fungi</taxon>
        <taxon>Dikarya</taxon>
        <taxon>Basidiomycota</taxon>
        <taxon>Agaricomycotina</taxon>
        <taxon>Agaricomycetes</taxon>
        <taxon>Cantharellales</taxon>
        <taxon>Ceratobasidiaceae</taxon>
        <taxon>Rhizoctonia</taxon>
    </lineage>
</organism>
<evidence type="ECO:0000256" key="8">
    <source>
        <dbReference type="ARBA" id="ARBA00023316"/>
    </source>
</evidence>
<feature type="region of interest" description="Disordered" evidence="9">
    <location>
        <begin position="53"/>
        <end position="107"/>
    </location>
</feature>
<feature type="compositionally biased region" description="Basic and acidic residues" evidence="9">
    <location>
        <begin position="177"/>
        <end position="189"/>
    </location>
</feature>
<evidence type="ECO:0000256" key="7">
    <source>
        <dbReference type="ARBA" id="ARBA00023180"/>
    </source>
</evidence>
<dbReference type="SUPFAM" id="SSF49899">
    <property type="entry name" value="Concanavalin A-like lectins/glucanases"/>
    <property type="match status" value="1"/>
</dbReference>
<dbReference type="GO" id="GO:0015926">
    <property type="term" value="F:glucosidase activity"/>
    <property type="evidence" value="ECO:0007669"/>
    <property type="project" value="TreeGrafter"/>
</dbReference>
<dbReference type="InterPro" id="IPR005629">
    <property type="entry name" value="Skn1/Kre6/Sbg1"/>
</dbReference>
<keyword evidence="8" id="KW-0961">Cell wall biogenesis/degradation</keyword>
<comment type="similarity">
    <text evidence="2">Belongs to the SKN1/KRE6 family.</text>
</comment>
<dbReference type="PANTHER" id="PTHR31361">
    <property type="entry name" value="BETA-GLUCAN SYNTHESIS-ASSOCIATED PROTEIN KRE6-RELATED"/>
    <property type="match status" value="1"/>
</dbReference>
<dbReference type="GO" id="GO:0005886">
    <property type="term" value="C:plasma membrane"/>
    <property type="evidence" value="ECO:0007669"/>
    <property type="project" value="TreeGrafter"/>
</dbReference>
<feature type="region of interest" description="Disordered" evidence="9">
    <location>
        <begin position="1"/>
        <end position="36"/>
    </location>
</feature>
<dbReference type="GO" id="GO:0006078">
    <property type="term" value="P:(1-&gt;6)-beta-D-glucan biosynthetic process"/>
    <property type="evidence" value="ECO:0007669"/>
    <property type="project" value="TreeGrafter"/>
</dbReference>
<dbReference type="CDD" id="cd02180">
    <property type="entry name" value="GH16_fungal_KRE6_glucanase"/>
    <property type="match status" value="1"/>
</dbReference>
<evidence type="ECO:0000256" key="1">
    <source>
        <dbReference type="ARBA" id="ARBA00004606"/>
    </source>
</evidence>
<sequence>MQDEGRFSIASSHYSESQETHDSHVDQIQTRPPLLPRRSSLRLSHGRLSIIPGSPVLPTASPQTPLRPLRQSRGWSGRFRPLSSASELFPTPGREHVHDYPRRQPPQPTFVLPLRKDALRSKPSISDLSDLDRYYGTMPENHKPHMHQLASTYSLDPDPAHWGMKGMQLEDTEPDDDLHNPDLEQDRDHDRGVSMRGVINVGCLAVLITGVLVLFAGYPMIVYFGNPEISTLGAYNLGGINASGQVPELPSHRGLVDADTPKSAYTRTSLSDGTTYELVFSDEFNVEGRSFYAGDDPYWEAADLHYWSTNNLEWYDPSQVTTAGGSLRIELSAKHEHGLNYTGGMLSSWNKLCFTGGYIETNVSLPGSSKTYGLWPAVWTMGNLGRAGYGASLEGTWPYTYDSCDVGTLANQTDPATNGPAAAHTGGVSSSKGEMSYLPGQRLSACTCTSESDGTDGNTVVHPGPKVNGQYVGRSAPEIDVFEAQVDQKTLVGAVSQSGQWAPFNAAFVWDNSSANLGISDSANSYLNTFVGNEWQQTTSVVTNTNQSCYTQEGGCFSTYGFEYKPGNDGYIQWVNDGKMVWEIKAAGMGADSKTMISQRPVPQEPMYILANLGMSYNFGPIDFDHLVFPAYMLVDYIRVYQPANQRNIGCDPPDFPTAKYINTYIEAYTNPNLTTWVDDYKQRMPKNRLIDQC</sequence>
<protein>
    <submittedName>
        <fullName evidence="12">Glycoside hydrolase family 16 protein</fullName>
    </submittedName>
</protein>
<dbReference type="AlphaFoldDB" id="X8IXS6"/>
<comment type="caution">
    <text evidence="12">The sequence shown here is derived from an EMBL/GenBank/DDBJ whole genome shotgun (WGS) entry which is preliminary data.</text>
</comment>
<keyword evidence="4" id="KW-0735">Signal-anchor</keyword>
<keyword evidence="6 10" id="KW-0472">Membrane</keyword>
<dbReference type="GO" id="GO:0005789">
    <property type="term" value="C:endoplasmic reticulum membrane"/>
    <property type="evidence" value="ECO:0007669"/>
    <property type="project" value="TreeGrafter"/>
</dbReference>